<evidence type="ECO:0000313" key="1">
    <source>
        <dbReference type="EMBL" id="MET8433347.1"/>
    </source>
</evidence>
<comment type="caution">
    <text evidence="1">The sequence shown here is derived from an EMBL/GenBank/DDBJ whole genome shotgun (WGS) entry which is preliminary data.</text>
</comment>
<name>A0ABV2U674_9ACTN</name>
<proteinExistence type="predicted"/>
<keyword evidence="2" id="KW-1185">Reference proteome</keyword>
<dbReference type="EMBL" id="JBEXIP010000006">
    <property type="protein sequence ID" value="MET8433347.1"/>
    <property type="molecule type" value="Genomic_DNA"/>
</dbReference>
<organism evidence="1 2">
    <name type="scientific">Streptomyces sp. 900116325</name>
    <dbReference type="NCBI Taxonomy" id="3154295"/>
    <lineage>
        <taxon>Bacteria</taxon>
        <taxon>Bacillati</taxon>
        <taxon>Actinomycetota</taxon>
        <taxon>Actinomycetes</taxon>
        <taxon>Kitasatosporales</taxon>
        <taxon>Streptomycetaceae</taxon>
        <taxon>Streptomyces</taxon>
    </lineage>
</organism>
<sequence length="262" mass="29144">MAGMSITVCLPGTAAGRVDEAVAEAMAPFQRDFARCEELNIWDHARICGGADGHGFPVLPGHESDPRILHDRPRSKGTVEPNLPGMCAGGPREILDFTLTRAEAEEIAGEAWDLWHALRALHPPAESRVSLHESTGQWDEDRYWSQPLVRAFDEELDALRQTRRAYRFTAGLLNLDEPVEDIGPFGRNEFMARHVGWVRTRRHVLTLGGWWYEVDDARLHGACSNPARCPHEPDVDEGFTATDAYLAGLPADALLINVHCHV</sequence>
<protein>
    <submittedName>
        <fullName evidence="1">Uncharacterized protein</fullName>
    </submittedName>
</protein>
<dbReference type="Proteomes" id="UP001550044">
    <property type="component" value="Unassembled WGS sequence"/>
</dbReference>
<reference evidence="1 2" key="1">
    <citation type="submission" date="2024-06" db="EMBL/GenBank/DDBJ databases">
        <title>The Natural Products Discovery Center: Release of the First 8490 Sequenced Strains for Exploring Actinobacteria Biosynthetic Diversity.</title>
        <authorList>
            <person name="Kalkreuter E."/>
            <person name="Kautsar S.A."/>
            <person name="Yang D."/>
            <person name="Bader C.D."/>
            <person name="Teijaro C.N."/>
            <person name="Fluegel L."/>
            <person name="Davis C.M."/>
            <person name="Simpson J.R."/>
            <person name="Lauterbach L."/>
            <person name="Steele A.D."/>
            <person name="Gui C."/>
            <person name="Meng S."/>
            <person name="Li G."/>
            <person name="Viehrig K."/>
            <person name="Ye F."/>
            <person name="Su P."/>
            <person name="Kiefer A.F."/>
            <person name="Nichols A."/>
            <person name="Cepeda A.J."/>
            <person name="Yan W."/>
            <person name="Fan B."/>
            <person name="Jiang Y."/>
            <person name="Adhikari A."/>
            <person name="Zheng C.-J."/>
            <person name="Schuster L."/>
            <person name="Cowan T.M."/>
            <person name="Smanski M.J."/>
            <person name="Chevrette M.G."/>
            <person name="De Carvalho L.P.S."/>
            <person name="Shen B."/>
        </authorList>
    </citation>
    <scope>NUCLEOTIDE SEQUENCE [LARGE SCALE GENOMIC DNA]</scope>
    <source>
        <strain evidence="1 2">NPDC005137</strain>
    </source>
</reference>
<evidence type="ECO:0000313" key="2">
    <source>
        <dbReference type="Proteomes" id="UP001550044"/>
    </source>
</evidence>
<gene>
    <name evidence="1" type="ORF">ABZV61_11190</name>
</gene>
<accession>A0ABV2U674</accession>
<dbReference type="RefSeq" id="WP_356709426.1">
    <property type="nucleotide sequence ID" value="NZ_JBEXIP010000006.1"/>
</dbReference>